<dbReference type="AlphaFoldDB" id="A0AAN6G956"/>
<dbReference type="SUPFAM" id="SSF53335">
    <property type="entry name" value="S-adenosyl-L-methionine-dependent methyltransferases"/>
    <property type="match status" value="1"/>
</dbReference>
<protein>
    <recommendedName>
        <fullName evidence="4">Nicotinamide N-methyltransferase</fullName>
    </recommendedName>
</protein>
<dbReference type="InterPro" id="IPR019410">
    <property type="entry name" value="Methyltransf_16"/>
</dbReference>
<reference evidence="2" key="1">
    <citation type="journal article" date="2023" name="PhytoFront">
        <title>Draft Genome Resources of Seven Strains of Tilletia horrida, Causal Agent of Kernel Smut of Rice.</title>
        <authorList>
            <person name="Khanal S."/>
            <person name="Antony Babu S."/>
            <person name="Zhou X.G."/>
        </authorList>
    </citation>
    <scope>NUCLEOTIDE SEQUENCE</scope>
    <source>
        <strain evidence="2">TX3</strain>
    </source>
</reference>
<dbReference type="PANTHER" id="PTHR14614">
    <property type="entry name" value="HEPATOCELLULAR CARCINOMA-ASSOCIATED ANTIGEN"/>
    <property type="match status" value="1"/>
</dbReference>
<sequence>MRSQTAAEDAEHDPLDLFEDALLSIFDERMPAAGDPGQRITFAHPALPTPQSTISYHIPDVHAKSTHLFAHHQWDSGVLLARMIASSSSAAQPAADEDHDLVYPAADVRDETVVELGAGTGLPGLVSGLMGAKMVLITDYDDPPLIDTIKMNAKAVCAGRTGVRGQGLTWGIAGHVERALSEAGPSRFSRVLAADTLWVSSAHGVLLETMKDLLGRSAEARILMLAGFHTGRPAIARFFQLAAGEIDLGDGHDSRGNRIGDGALVPDWEDQNYGGIWERRIDGQTRPWQGVRPKAWSRQHAEPAARAEKNEHTVEDEEMGDIGERAKWI</sequence>
<dbReference type="Proteomes" id="UP001176521">
    <property type="component" value="Unassembled WGS sequence"/>
</dbReference>
<keyword evidence="3" id="KW-1185">Reference proteome</keyword>
<dbReference type="Gene3D" id="3.40.50.150">
    <property type="entry name" value="Vaccinia Virus protein VP39"/>
    <property type="match status" value="1"/>
</dbReference>
<dbReference type="EMBL" id="JAPDMQ010000468">
    <property type="protein sequence ID" value="KAK0524134.1"/>
    <property type="molecule type" value="Genomic_DNA"/>
</dbReference>
<dbReference type="GO" id="GO:0008757">
    <property type="term" value="F:S-adenosylmethionine-dependent methyltransferase activity"/>
    <property type="evidence" value="ECO:0007669"/>
    <property type="project" value="UniProtKB-ARBA"/>
</dbReference>
<organism evidence="2 3">
    <name type="scientific">Tilletia horrida</name>
    <dbReference type="NCBI Taxonomy" id="155126"/>
    <lineage>
        <taxon>Eukaryota</taxon>
        <taxon>Fungi</taxon>
        <taxon>Dikarya</taxon>
        <taxon>Basidiomycota</taxon>
        <taxon>Ustilaginomycotina</taxon>
        <taxon>Exobasidiomycetes</taxon>
        <taxon>Tilletiales</taxon>
        <taxon>Tilletiaceae</taxon>
        <taxon>Tilletia</taxon>
    </lineage>
</organism>
<accession>A0AAN6G956</accession>
<evidence type="ECO:0000313" key="3">
    <source>
        <dbReference type="Proteomes" id="UP001176521"/>
    </source>
</evidence>
<evidence type="ECO:0000313" key="2">
    <source>
        <dbReference type="EMBL" id="KAK0524134.1"/>
    </source>
</evidence>
<proteinExistence type="predicted"/>
<feature type="region of interest" description="Disordered" evidence="1">
    <location>
        <begin position="290"/>
        <end position="329"/>
    </location>
</feature>
<evidence type="ECO:0000256" key="1">
    <source>
        <dbReference type="SAM" id="MobiDB-lite"/>
    </source>
</evidence>
<gene>
    <name evidence="2" type="ORF">OC842_005930</name>
</gene>
<feature type="compositionally biased region" description="Basic and acidic residues" evidence="1">
    <location>
        <begin position="299"/>
        <end position="313"/>
    </location>
</feature>
<feature type="non-terminal residue" evidence="2">
    <location>
        <position position="329"/>
    </location>
</feature>
<dbReference type="Pfam" id="PF10294">
    <property type="entry name" value="Methyltransf_16"/>
    <property type="match status" value="1"/>
</dbReference>
<dbReference type="InterPro" id="IPR029063">
    <property type="entry name" value="SAM-dependent_MTases_sf"/>
</dbReference>
<comment type="caution">
    <text evidence="2">The sequence shown here is derived from an EMBL/GenBank/DDBJ whole genome shotgun (WGS) entry which is preliminary data.</text>
</comment>
<name>A0AAN6G956_9BASI</name>
<evidence type="ECO:0008006" key="4">
    <source>
        <dbReference type="Google" id="ProtNLM"/>
    </source>
</evidence>